<dbReference type="InterPro" id="IPR002397">
    <property type="entry name" value="Cyt_P450_B"/>
</dbReference>
<evidence type="ECO:0008006" key="6">
    <source>
        <dbReference type="Google" id="ProtNLM"/>
    </source>
</evidence>
<name>A0A1H6EB94_9ACTN</name>
<organism evidence="4 5">
    <name type="scientific">Actinacidiphila yanglinensis</name>
    <dbReference type="NCBI Taxonomy" id="310779"/>
    <lineage>
        <taxon>Bacteria</taxon>
        <taxon>Bacillati</taxon>
        <taxon>Actinomycetota</taxon>
        <taxon>Actinomycetes</taxon>
        <taxon>Kitasatosporales</taxon>
        <taxon>Streptomycetaceae</taxon>
        <taxon>Actinacidiphila</taxon>
    </lineage>
</organism>
<accession>A0A1H6EB94</accession>
<dbReference type="PRINTS" id="PR00359">
    <property type="entry name" value="BP450"/>
</dbReference>
<gene>
    <name evidence="4" type="ORF">SAMN05216223_12973</name>
</gene>
<keyword evidence="2" id="KW-0479">Metal-binding</keyword>
<protein>
    <recommendedName>
        <fullName evidence="6">Cytochrome P450</fullName>
    </recommendedName>
</protein>
<keyword evidence="5" id="KW-1185">Reference proteome</keyword>
<keyword evidence="2" id="KW-0503">Monooxygenase</keyword>
<feature type="region of interest" description="Disordered" evidence="3">
    <location>
        <begin position="63"/>
        <end position="83"/>
    </location>
</feature>
<evidence type="ECO:0000256" key="2">
    <source>
        <dbReference type="RuleBase" id="RU000461"/>
    </source>
</evidence>
<dbReference type="InterPro" id="IPR036396">
    <property type="entry name" value="Cyt_P450_sf"/>
</dbReference>
<dbReference type="GO" id="GO:0005506">
    <property type="term" value="F:iron ion binding"/>
    <property type="evidence" value="ECO:0007669"/>
    <property type="project" value="InterPro"/>
</dbReference>
<keyword evidence="2" id="KW-0560">Oxidoreductase</keyword>
<evidence type="ECO:0000313" key="5">
    <source>
        <dbReference type="Proteomes" id="UP000236754"/>
    </source>
</evidence>
<keyword evidence="2" id="KW-0408">Iron</keyword>
<dbReference type="OrthoDB" id="54272at2"/>
<reference evidence="4 5" key="1">
    <citation type="submission" date="2016-10" db="EMBL/GenBank/DDBJ databases">
        <authorList>
            <person name="de Groot N.N."/>
        </authorList>
    </citation>
    <scope>NUCLEOTIDE SEQUENCE [LARGE SCALE GENOMIC DNA]</scope>
    <source>
        <strain evidence="4 5">CGMCC 4.2023</strain>
    </source>
</reference>
<dbReference type="GO" id="GO:0004497">
    <property type="term" value="F:monooxygenase activity"/>
    <property type="evidence" value="ECO:0007669"/>
    <property type="project" value="UniProtKB-KW"/>
</dbReference>
<dbReference type="PRINTS" id="PR00385">
    <property type="entry name" value="P450"/>
</dbReference>
<dbReference type="EMBL" id="FNVU01000029">
    <property type="protein sequence ID" value="SEG94196.1"/>
    <property type="molecule type" value="Genomic_DNA"/>
</dbReference>
<dbReference type="GO" id="GO:0020037">
    <property type="term" value="F:heme binding"/>
    <property type="evidence" value="ECO:0007669"/>
    <property type="project" value="InterPro"/>
</dbReference>
<dbReference type="GO" id="GO:0016705">
    <property type="term" value="F:oxidoreductase activity, acting on paired donors, with incorporation or reduction of molecular oxygen"/>
    <property type="evidence" value="ECO:0007669"/>
    <property type="project" value="InterPro"/>
</dbReference>
<evidence type="ECO:0000256" key="1">
    <source>
        <dbReference type="ARBA" id="ARBA00010617"/>
    </source>
</evidence>
<evidence type="ECO:0000256" key="3">
    <source>
        <dbReference type="SAM" id="MobiDB-lite"/>
    </source>
</evidence>
<dbReference type="RefSeq" id="WP_103890729.1">
    <property type="nucleotide sequence ID" value="NZ_FNVU01000029.1"/>
</dbReference>
<proteinExistence type="inferred from homology"/>
<dbReference type="PANTHER" id="PTHR46696">
    <property type="entry name" value="P450, PUTATIVE (EUROFUNG)-RELATED"/>
    <property type="match status" value="1"/>
</dbReference>
<sequence>MHVEATGCPYHAATAAHPDPCADYLALKGGAPVEWDTFLGVWVVTGYAETARLLRHPALSSTWPAQGSTALHEDAPDGGNGPRTHPDVRRWFMFDDEPRHLALRKLVAPLFTDARIDQIRPFVETTVTTLMDAAGSTFDVMSQLAIPLSGRVVCHVLGLPADLAPRLRSWSQDIDALLHADYLPEARERGEHALAEITQAVDAVLRTGAPQHTGIGLLERALRAGQIDRRDVTATASLLLHAGFETTSTFLGKAVRAAIHSGTWHQLTALEPATAVEELLRFDTSVQQVARVAREPVESAGRKIKPGDLVLLMLGVADRDPARFHDPDRLIPGRHLAFGLGGHYCLGARLARLEAQAVLRALAGRPGAPVFAAPPVSRPHHGVTVLERLDVTFA</sequence>
<comment type="similarity">
    <text evidence="1 2">Belongs to the cytochrome P450 family.</text>
</comment>
<keyword evidence="2" id="KW-0349">Heme</keyword>
<evidence type="ECO:0000313" key="4">
    <source>
        <dbReference type="EMBL" id="SEG94196.1"/>
    </source>
</evidence>
<dbReference type="AlphaFoldDB" id="A0A1H6EB94"/>
<dbReference type="PROSITE" id="PS00086">
    <property type="entry name" value="CYTOCHROME_P450"/>
    <property type="match status" value="1"/>
</dbReference>
<dbReference type="Gene3D" id="1.10.630.10">
    <property type="entry name" value="Cytochrome P450"/>
    <property type="match status" value="1"/>
</dbReference>
<dbReference type="Proteomes" id="UP000236754">
    <property type="component" value="Unassembled WGS sequence"/>
</dbReference>
<dbReference type="InterPro" id="IPR001128">
    <property type="entry name" value="Cyt_P450"/>
</dbReference>
<dbReference type="InterPro" id="IPR017972">
    <property type="entry name" value="Cyt_P450_CS"/>
</dbReference>
<dbReference type="SUPFAM" id="SSF48264">
    <property type="entry name" value="Cytochrome P450"/>
    <property type="match status" value="1"/>
</dbReference>
<dbReference type="PANTHER" id="PTHR46696:SF1">
    <property type="entry name" value="CYTOCHROME P450 YJIB-RELATED"/>
    <property type="match status" value="1"/>
</dbReference>
<dbReference type="Pfam" id="PF00067">
    <property type="entry name" value="p450"/>
    <property type="match status" value="1"/>
</dbReference>